<dbReference type="EMBL" id="DS755633">
    <property type="protein sequence ID" value="EEC08353.1"/>
    <property type="molecule type" value="Genomic_DNA"/>
</dbReference>
<evidence type="ECO:0000313" key="2">
    <source>
        <dbReference type="EMBL" id="EEC08353.1"/>
    </source>
</evidence>
<dbReference type="EMBL" id="ABJB010351061">
    <property type="status" value="NOT_ANNOTATED_CDS"/>
    <property type="molecule type" value="Genomic_DNA"/>
</dbReference>
<gene>
    <name evidence="2" type="ORF">IscW_ISCW006122</name>
</gene>
<dbReference type="PaxDb" id="6945-B7PP31"/>
<dbReference type="HOGENOM" id="CLU_1880571_0_0_1"/>
<accession>B7PP31</accession>
<dbReference type="EnsemblMetazoa" id="ISCW006122-RA">
    <property type="protein sequence ID" value="ISCW006122-PA"/>
    <property type="gene ID" value="ISCW006122"/>
</dbReference>
<dbReference type="EMBL" id="ABJB010058771">
    <property type="status" value="NOT_ANNOTATED_CDS"/>
    <property type="molecule type" value="Genomic_DNA"/>
</dbReference>
<feature type="region of interest" description="Disordered" evidence="1">
    <location>
        <begin position="38"/>
        <end position="99"/>
    </location>
</feature>
<sequence length="136" mass="13989">GFRCQEPPRGVHGAPARWLHYCDGPAICCRCRLGARRASSQSAPQQPGRRAGALPASASLSEEPRRRSPSLRAAGPDGALPAATVRTPAASDRSGEVSIAEPGAVALASRGGRISGPGQFVERPSRMLIAVATPGT</sequence>
<reference evidence="3" key="2">
    <citation type="submission" date="2020-05" db="UniProtKB">
        <authorList>
            <consortium name="EnsemblMetazoa"/>
        </authorList>
    </citation>
    <scope>IDENTIFICATION</scope>
    <source>
        <strain evidence="3">wikel</strain>
    </source>
</reference>
<dbReference type="Proteomes" id="UP000001555">
    <property type="component" value="Unassembled WGS sequence"/>
</dbReference>
<proteinExistence type="predicted"/>
<feature type="non-terminal residue" evidence="2">
    <location>
        <position position="1"/>
    </location>
</feature>
<keyword evidence="4" id="KW-1185">Reference proteome</keyword>
<dbReference type="AlphaFoldDB" id="B7PP31"/>
<name>B7PP31_IXOSC</name>
<protein>
    <submittedName>
        <fullName evidence="2 3">Uncharacterized protein</fullName>
    </submittedName>
</protein>
<dbReference type="VEuPathDB" id="VectorBase:ISCW006122"/>
<organism>
    <name type="scientific">Ixodes scapularis</name>
    <name type="common">Black-legged tick</name>
    <name type="synonym">Deer tick</name>
    <dbReference type="NCBI Taxonomy" id="6945"/>
    <lineage>
        <taxon>Eukaryota</taxon>
        <taxon>Metazoa</taxon>
        <taxon>Ecdysozoa</taxon>
        <taxon>Arthropoda</taxon>
        <taxon>Chelicerata</taxon>
        <taxon>Arachnida</taxon>
        <taxon>Acari</taxon>
        <taxon>Parasitiformes</taxon>
        <taxon>Ixodida</taxon>
        <taxon>Ixodoidea</taxon>
        <taxon>Ixodidae</taxon>
        <taxon>Ixodinae</taxon>
        <taxon>Ixodes</taxon>
    </lineage>
</organism>
<evidence type="ECO:0000313" key="3">
    <source>
        <dbReference type="EnsemblMetazoa" id="ISCW006122-PA"/>
    </source>
</evidence>
<reference evidence="2 4" key="1">
    <citation type="submission" date="2008-03" db="EMBL/GenBank/DDBJ databases">
        <title>Annotation of Ixodes scapularis.</title>
        <authorList>
            <consortium name="Ixodes scapularis Genome Project Consortium"/>
            <person name="Caler E."/>
            <person name="Hannick L.I."/>
            <person name="Bidwell S."/>
            <person name="Joardar V."/>
            <person name="Thiagarajan M."/>
            <person name="Amedeo P."/>
            <person name="Galinsky K.J."/>
            <person name="Schobel S."/>
            <person name="Inman J."/>
            <person name="Hostetler J."/>
            <person name="Miller J."/>
            <person name="Hammond M."/>
            <person name="Megy K."/>
            <person name="Lawson D."/>
            <person name="Kodira C."/>
            <person name="Sutton G."/>
            <person name="Meyer J."/>
            <person name="Hill C.A."/>
            <person name="Birren B."/>
            <person name="Nene V."/>
            <person name="Collins F."/>
            <person name="Alarcon-Chaidez F."/>
            <person name="Wikel S."/>
            <person name="Strausberg R."/>
        </authorList>
    </citation>
    <scope>NUCLEOTIDE SEQUENCE [LARGE SCALE GENOMIC DNA]</scope>
    <source>
        <strain evidence="4">Wikel</strain>
        <strain evidence="2">Wikel colony</strain>
    </source>
</reference>
<evidence type="ECO:0000256" key="1">
    <source>
        <dbReference type="SAM" id="MobiDB-lite"/>
    </source>
</evidence>
<dbReference type="InParanoid" id="B7PP31"/>
<evidence type="ECO:0000313" key="4">
    <source>
        <dbReference type="Proteomes" id="UP000001555"/>
    </source>
</evidence>
<feature type="non-terminal residue" evidence="2">
    <location>
        <position position="136"/>
    </location>
</feature>